<protein>
    <submittedName>
        <fullName evidence="2">Uncharacterized protein</fullName>
    </submittedName>
</protein>
<dbReference type="AlphaFoldDB" id="A0A1Q8R2X0"/>
<keyword evidence="1" id="KW-0812">Transmembrane</keyword>
<dbReference type="Proteomes" id="UP000186102">
    <property type="component" value="Unassembled WGS sequence"/>
</dbReference>
<dbReference type="STRING" id="1888891.DSOL_0520"/>
<keyword evidence="3" id="KW-1185">Reference proteome</keyword>
<evidence type="ECO:0000256" key="1">
    <source>
        <dbReference type="SAM" id="Phobius"/>
    </source>
</evidence>
<evidence type="ECO:0000313" key="2">
    <source>
        <dbReference type="EMBL" id="OLN33810.1"/>
    </source>
</evidence>
<proteinExistence type="predicted"/>
<gene>
    <name evidence="2" type="ORF">DSOL_0520</name>
</gene>
<feature type="transmembrane region" description="Helical" evidence="1">
    <location>
        <begin position="6"/>
        <end position="27"/>
    </location>
</feature>
<dbReference type="OrthoDB" id="1797090at2"/>
<evidence type="ECO:0000313" key="3">
    <source>
        <dbReference type="Proteomes" id="UP000186102"/>
    </source>
</evidence>
<dbReference type="RefSeq" id="WP_075363317.1">
    <property type="nucleotide sequence ID" value="NZ_MLBF01000002.1"/>
</dbReference>
<accession>A0A1Q8R2X0</accession>
<comment type="caution">
    <text evidence="2">The sequence shown here is derived from an EMBL/GenBank/DDBJ whole genome shotgun (WGS) entry which is preliminary data.</text>
</comment>
<reference evidence="2 3" key="1">
    <citation type="submission" date="2016-09" db="EMBL/GenBank/DDBJ databases">
        <title>Complete genome of Desulfosporosinus sp. OL.</title>
        <authorList>
            <person name="Mardanov A."/>
            <person name="Beletsky A."/>
            <person name="Panova A."/>
            <person name="Karnachuk O."/>
            <person name="Ravin N."/>
        </authorList>
    </citation>
    <scope>NUCLEOTIDE SEQUENCE [LARGE SCALE GENOMIC DNA]</scope>
    <source>
        <strain evidence="2 3">OL</strain>
    </source>
</reference>
<keyword evidence="1" id="KW-0472">Membrane</keyword>
<name>A0A1Q8R2X0_9FIRM</name>
<keyword evidence="1" id="KW-1133">Transmembrane helix</keyword>
<sequence>MTRQRILLISFIGILIFGLLLGGTFVYQKKWVDVSILRQSQQIPGVISAKTVQNNGQKEMLVGTNHLSNLRKTSQELEKLAGNLPIRYLDRTNNDLNKLFGQMQFALQEGISRGNFTEMEQNIKNQADKAGIQLELEMDSDAIYVVMTQGDAQLIEVIERHGQTRFLPSEKE</sequence>
<organism evidence="2 3">
    <name type="scientific">Desulfosporosinus metallidurans</name>
    <dbReference type="NCBI Taxonomy" id="1888891"/>
    <lineage>
        <taxon>Bacteria</taxon>
        <taxon>Bacillati</taxon>
        <taxon>Bacillota</taxon>
        <taxon>Clostridia</taxon>
        <taxon>Eubacteriales</taxon>
        <taxon>Desulfitobacteriaceae</taxon>
        <taxon>Desulfosporosinus</taxon>
    </lineage>
</organism>
<dbReference type="EMBL" id="MLBF01000002">
    <property type="protein sequence ID" value="OLN33810.1"/>
    <property type="molecule type" value="Genomic_DNA"/>
</dbReference>